<dbReference type="AlphaFoldDB" id="A0A2P2PI27"/>
<accession>A0A2P2PI27</accession>
<evidence type="ECO:0000313" key="1">
    <source>
        <dbReference type="EMBL" id="MBX54405.1"/>
    </source>
</evidence>
<sequence length="36" mass="3852">MLYLGIAQLSVVQFGSGFSFKPPVPIPMLSGNLTKL</sequence>
<proteinExistence type="predicted"/>
<reference evidence="1" key="1">
    <citation type="submission" date="2018-02" db="EMBL/GenBank/DDBJ databases">
        <title>Rhizophora mucronata_Transcriptome.</title>
        <authorList>
            <person name="Meera S.P."/>
            <person name="Sreeshan A."/>
            <person name="Augustine A."/>
        </authorList>
    </citation>
    <scope>NUCLEOTIDE SEQUENCE</scope>
    <source>
        <tissue evidence="1">Leaf</tissue>
    </source>
</reference>
<organism evidence="1">
    <name type="scientific">Rhizophora mucronata</name>
    <name type="common">Asiatic mangrove</name>
    <dbReference type="NCBI Taxonomy" id="61149"/>
    <lineage>
        <taxon>Eukaryota</taxon>
        <taxon>Viridiplantae</taxon>
        <taxon>Streptophyta</taxon>
        <taxon>Embryophyta</taxon>
        <taxon>Tracheophyta</taxon>
        <taxon>Spermatophyta</taxon>
        <taxon>Magnoliopsida</taxon>
        <taxon>eudicotyledons</taxon>
        <taxon>Gunneridae</taxon>
        <taxon>Pentapetalae</taxon>
        <taxon>rosids</taxon>
        <taxon>fabids</taxon>
        <taxon>Malpighiales</taxon>
        <taxon>Rhizophoraceae</taxon>
        <taxon>Rhizophora</taxon>
    </lineage>
</organism>
<dbReference type="EMBL" id="GGEC01073921">
    <property type="protein sequence ID" value="MBX54405.1"/>
    <property type="molecule type" value="Transcribed_RNA"/>
</dbReference>
<protein>
    <submittedName>
        <fullName evidence="1">Uncharacterized protein</fullName>
    </submittedName>
</protein>
<name>A0A2P2PI27_RHIMU</name>